<dbReference type="InterPro" id="IPR029058">
    <property type="entry name" value="AB_hydrolase_fold"/>
</dbReference>
<protein>
    <submittedName>
        <fullName evidence="1">Alpha/beta hydrolase</fullName>
    </submittedName>
</protein>
<evidence type="ECO:0000313" key="2">
    <source>
        <dbReference type="Proteomes" id="UP001174932"/>
    </source>
</evidence>
<dbReference type="InterPro" id="IPR010662">
    <property type="entry name" value="RBBP9/YdeN"/>
</dbReference>
<reference evidence="1" key="2">
    <citation type="submission" date="2023-07" db="EMBL/GenBank/DDBJ databases">
        <authorList>
            <person name="Shen H."/>
        </authorList>
    </citation>
    <scope>NUCLEOTIDE SEQUENCE</scope>
    <source>
        <strain evidence="1">TNR-22</strain>
    </source>
</reference>
<dbReference type="Proteomes" id="UP001174932">
    <property type="component" value="Unassembled WGS sequence"/>
</dbReference>
<keyword evidence="2" id="KW-1185">Reference proteome</keyword>
<dbReference type="RefSeq" id="WP_304375766.1">
    <property type="nucleotide sequence ID" value="NZ_JAUOZU010000006.1"/>
</dbReference>
<dbReference type="Gene3D" id="3.40.50.1820">
    <property type="entry name" value="alpha/beta hydrolase"/>
    <property type="match status" value="1"/>
</dbReference>
<dbReference type="GO" id="GO:0016787">
    <property type="term" value="F:hydrolase activity"/>
    <property type="evidence" value="ECO:0007669"/>
    <property type="project" value="UniProtKB-KW"/>
</dbReference>
<evidence type="ECO:0000313" key="1">
    <source>
        <dbReference type="EMBL" id="MDO6963858.1"/>
    </source>
</evidence>
<gene>
    <name evidence="1" type="ORF">Q4481_07800</name>
</gene>
<comment type="caution">
    <text evidence="1">The sequence shown here is derived from an EMBL/GenBank/DDBJ whole genome shotgun (WGS) entry which is preliminary data.</text>
</comment>
<dbReference type="EMBL" id="JAUOZU010000006">
    <property type="protein sequence ID" value="MDO6963858.1"/>
    <property type="molecule type" value="Genomic_DNA"/>
</dbReference>
<accession>A0ABT8YJN8</accession>
<dbReference type="SUPFAM" id="SSF53474">
    <property type="entry name" value="alpha/beta-Hydrolases"/>
    <property type="match status" value="1"/>
</dbReference>
<keyword evidence="1" id="KW-0378">Hydrolase</keyword>
<proteinExistence type="predicted"/>
<name>A0ABT8YJN8_9HYPH</name>
<sequence length="184" mass="19798">MKASEADILIIPGWGGSGPHHWQSRWQSKLSTARRVEQADWDNPDRDLWVETIERAVATASRPVVLVAHSLGVAAARHAIARDKGKIIGALLVAPPDFDHSDLAAPHLAAFGPYPRDPLPFPAILVASQNDHYGSYDHAGDLANAWGALLLNAGEAGHINAESGHGPWPEGTMVFAQYLSRLKA</sequence>
<reference evidence="1" key="1">
    <citation type="journal article" date="2015" name="Int. J. Syst. Evol. Microbiol.">
        <title>Rhizobium alvei sp. nov., isolated from a freshwater river.</title>
        <authorList>
            <person name="Sheu S.Y."/>
            <person name="Huang H.W."/>
            <person name="Young C.C."/>
            <person name="Chen W.M."/>
        </authorList>
    </citation>
    <scope>NUCLEOTIDE SEQUENCE</scope>
    <source>
        <strain evidence="1">TNR-22</strain>
    </source>
</reference>
<organism evidence="1 2">
    <name type="scientific">Rhizobium alvei</name>
    <dbReference type="NCBI Taxonomy" id="1132659"/>
    <lineage>
        <taxon>Bacteria</taxon>
        <taxon>Pseudomonadati</taxon>
        <taxon>Pseudomonadota</taxon>
        <taxon>Alphaproteobacteria</taxon>
        <taxon>Hyphomicrobiales</taxon>
        <taxon>Rhizobiaceae</taxon>
        <taxon>Rhizobium/Agrobacterium group</taxon>
        <taxon>Rhizobium</taxon>
    </lineage>
</organism>
<dbReference type="Pfam" id="PF06821">
    <property type="entry name" value="Ser_hydrolase"/>
    <property type="match status" value="1"/>
</dbReference>